<evidence type="ECO:0000256" key="1">
    <source>
        <dbReference type="SAM" id="SignalP"/>
    </source>
</evidence>
<organism evidence="2 3">
    <name type="scientific">Cryptococcus amylolentus CBS 6039</name>
    <dbReference type="NCBI Taxonomy" id="1295533"/>
    <lineage>
        <taxon>Eukaryota</taxon>
        <taxon>Fungi</taxon>
        <taxon>Dikarya</taxon>
        <taxon>Basidiomycota</taxon>
        <taxon>Agaricomycotina</taxon>
        <taxon>Tremellomycetes</taxon>
        <taxon>Tremellales</taxon>
        <taxon>Cryptococcaceae</taxon>
        <taxon>Cryptococcus</taxon>
    </lineage>
</organism>
<reference evidence="2 3" key="1">
    <citation type="submission" date="2016-06" db="EMBL/GenBank/DDBJ databases">
        <title>Evolution of pathogenesis and genome organization in the Tremellales.</title>
        <authorList>
            <person name="Cuomo C."/>
            <person name="Litvintseva A."/>
            <person name="Heitman J."/>
            <person name="Chen Y."/>
            <person name="Sun S."/>
            <person name="Springer D."/>
            <person name="Dromer F."/>
            <person name="Young S."/>
            <person name="Zeng Q."/>
            <person name="Chapman S."/>
            <person name="Gujja S."/>
            <person name="Saif S."/>
            <person name="Birren B."/>
        </authorList>
    </citation>
    <scope>NUCLEOTIDE SEQUENCE [LARGE SCALE GENOMIC DNA]</scope>
    <source>
        <strain evidence="2 3">CBS 6039</strain>
    </source>
</reference>
<feature type="chain" id="PRO_5009129526" description="Ecp2 effector protein domain-containing protein" evidence="1">
    <location>
        <begin position="22"/>
        <end position="160"/>
    </location>
</feature>
<proteinExistence type="predicted"/>
<dbReference type="OrthoDB" id="2097653at2759"/>
<evidence type="ECO:0000313" key="2">
    <source>
        <dbReference type="EMBL" id="ODN83203.1"/>
    </source>
</evidence>
<dbReference type="GeneID" id="30152699"/>
<name>A0A1E3I3H1_9TREE</name>
<dbReference type="EMBL" id="AWGJ01000002">
    <property type="protein sequence ID" value="ODN83203.1"/>
    <property type="molecule type" value="Genomic_DNA"/>
</dbReference>
<gene>
    <name evidence="2" type="ORF">L202_01390</name>
</gene>
<sequence length="160" mass="16058">MYFPAAAASLFSLLLLPTTLGMAIDPHNVHARDLEGRAELTVQPQCNGGSLSAHDCNVALLSLGGGIQGAIQFLRVDATTNSSSSNGCTMTVTAVDGGTAIDISKGRLEQAQKAAIDMCGQQAWTVTATGGSTGGNLKIEQSADAGSNTTVAAAVSGCSS</sequence>
<keyword evidence="1" id="KW-0732">Signal</keyword>
<evidence type="ECO:0000313" key="3">
    <source>
        <dbReference type="Proteomes" id="UP000094065"/>
    </source>
</evidence>
<dbReference type="Proteomes" id="UP000094065">
    <property type="component" value="Unassembled WGS sequence"/>
</dbReference>
<protein>
    <recommendedName>
        <fullName evidence="4">Ecp2 effector protein domain-containing protein</fullName>
    </recommendedName>
</protein>
<dbReference type="AlphaFoldDB" id="A0A1E3I3H1"/>
<accession>A0A1E3I3H1</accession>
<dbReference type="RefSeq" id="XP_018997203.1">
    <property type="nucleotide sequence ID" value="XM_019134776.1"/>
</dbReference>
<feature type="signal peptide" evidence="1">
    <location>
        <begin position="1"/>
        <end position="21"/>
    </location>
</feature>
<comment type="caution">
    <text evidence="2">The sequence shown here is derived from an EMBL/GenBank/DDBJ whole genome shotgun (WGS) entry which is preliminary data.</text>
</comment>
<evidence type="ECO:0008006" key="4">
    <source>
        <dbReference type="Google" id="ProtNLM"/>
    </source>
</evidence>
<keyword evidence="3" id="KW-1185">Reference proteome</keyword>